<protein>
    <submittedName>
        <fullName evidence="2">Uncharacterized protein</fullName>
    </submittedName>
</protein>
<sequence>MTTPRQNTRRPAAPPPCRPASPSQTHQVGPGTQDRPLENPQPRGDNAVRPGGGMLHSDTLLTPIDHCHDPMLDRRRH</sequence>
<reference evidence="2 3" key="1">
    <citation type="submission" date="2019-05" db="EMBL/GenBank/DDBJ databases">
        <title>Another draft genome of Portunus trituberculatus and its Hox gene families provides insights of decapod evolution.</title>
        <authorList>
            <person name="Jeong J.-H."/>
            <person name="Song I."/>
            <person name="Kim S."/>
            <person name="Choi T."/>
            <person name="Kim D."/>
            <person name="Ryu S."/>
            <person name="Kim W."/>
        </authorList>
    </citation>
    <scope>NUCLEOTIDE SEQUENCE [LARGE SCALE GENOMIC DNA]</scope>
    <source>
        <tissue evidence="2">Muscle</tissue>
    </source>
</reference>
<accession>A0A5B7F1L6</accession>
<feature type="region of interest" description="Disordered" evidence="1">
    <location>
        <begin position="1"/>
        <end position="77"/>
    </location>
</feature>
<proteinExistence type="predicted"/>
<dbReference type="AlphaFoldDB" id="A0A5B7F1L6"/>
<evidence type="ECO:0000313" key="3">
    <source>
        <dbReference type="Proteomes" id="UP000324222"/>
    </source>
</evidence>
<name>A0A5B7F1L6_PORTR</name>
<evidence type="ECO:0000256" key="1">
    <source>
        <dbReference type="SAM" id="MobiDB-lite"/>
    </source>
</evidence>
<feature type="compositionally biased region" description="Basic and acidic residues" evidence="1">
    <location>
        <begin position="65"/>
        <end position="77"/>
    </location>
</feature>
<dbReference type="Proteomes" id="UP000324222">
    <property type="component" value="Unassembled WGS sequence"/>
</dbReference>
<organism evidence="2 3">
    <name type="scientific">Portunus trituberculatus</name>
    <name type="common">Swimming crab</name>
    <name type="synonym">Neptunus trituberculatus</name>
    <dbReference type="NCBI Taxonomy" id="210409"/>
    <lineage>
        <taxon>Eukaryota</taxon>
        <taxon>Metazoa</taxon>
        <taxon>Ecdysozoa</taxon>
        <taxon>Arthropoda</taxon>
        <taxon>Crustacea</taxon>
        <taxon>Multicrustacea</taxon>
        <taxon>Malacostraca</taxon>
        <taxon>Eumalacostraca</taxon>
        <taxon>Eucarida</taxon>
        <taxon>Decapoda</taxon>
        <taxon>Pleocyemata</taxon>
        <taxon>Brachyura</taxon>
        <taxon>Eubrachyura</taxon>
        <taxon>Portunoidea</taxon>
        <taxon>Portunidae</taxon>
        <taxon>Portuninae</taxon>
        <taxon>Portunus</taxon>
    </lineage>
</organism>
<dbReference type="EMBL" id="VSRR010004411">
    <property type="protein sequence ID" value="MPC39585.1"/>
    <property type="molecule type" value="Genomic_DNA"/>
</dbReference>
<gene>
    <name evidence="2" type="ORF">E2C01_033126</name>
</gene>
<keyword evidence="3" id="KW-1185">Reference proteome</keyword>
<comment type="caution">
    <text evidence="2">The sequence shown here is derived from an EMBL/GenBank/DDBJ whole genome shotgun (WGS) entry which is preliminary data.</text>
</comment>
<evidence type="ECO:0000313" key="2">
    <source>
        <dbReference type="EMBL" id="MPC39585.1"/>
    </source>
</evidence>